<evidence type="ECO:0000259" key="2">
    <source>
        <dbReference type="PROSITE" id="PS50110"/>
    </source>
</evidence>
<dbReference type="NCBIfam" id="TIGR00254">
    <property type="entry name" value="GGDEF"/>
    <property type="match status" value="1"/>
</dbReference>
<dbReference type="PROSITE" id="PS50887">
    <property type="entry name" value="GGDEF"/>
    <property type="match status" value="1"/>
</dbReference>
<dbReference type="CDD" id="cd01949">
    <property type="entry name" value="GGDEF"/>
    <property type="match status" value="1"/>
</dbReference>
<evidence type="ECO:0000259" key="3">
    <source>
        <dbReference type="PROSITE" id="PS50883"/>
    </source>
</evidence>
<keyword evidence="1" id="KW-0597">Phosphoprotein</keyword>
<organism evidence="5 6">
    <name type="scientific">Desulforapulum autotrophicum (strain ATCC 43914 / DSM 3382 / VKM B-1955 / HRM2)</name>
    <name type="common">Desulfobacterium autotrophicum</name>
    <dbReference type="NCBI Taxonomy" id="177437"/>
    <lineage>
        <taxon>Bacteria</taxon>
        <taxon>Pseudomonadati</taxon>
        <taxon>Thermodesulfobacteriota</taxon>
        <taxon>Desulfobacteria</taxon>
        <taxon>Desulfobacterales</taxon>
        <taxon>Desulfobacteraceae</taxon>
        <taxon>Desulforapulum</taxon>
    </lineage>
</organism>
<evidence type="ECO:0000313" key="5">
    <source>
        <dbReference type="EMBL" id="ACN14678.1"/>
    </source>
</evidence>
<dbReference type="InterPro" id="IPR001633">
    <property type="entry name" value="EAL_dom"/>
</dbReference>
<dbReference type="SMART" id="SM00267">
    <property type="entry name" value="GGDEF"/>
    <property type="match status" value="1"/>
</dbReference>
<dbReference type="InterPro" id="IPR029787">
    <property type="entry name" value="Nucleotide_cyclase"/>
</dbReference>
<dbReference type="InterPro" id="IPR001789">
    <property type="entry name" value="Sig_transdc_resp-reg_receiver"/>
</dbReference>
<gene>
    <name evidence="5" type="ordered locus">HRM2_15690</name>
</gene>
<dbReference type="Gene3D" id="3.30.70.270">
    <property type="match status" value="1"/>
</dbReference>
<reference evidence="5 6" key="1">
    <citation type="journal article" date="2009" name="Environ. Microbiol.">
        <title>Genome sequence of Desulfobacterium autotrophicum HRM2, a marine sulfate reducer oxidizing organic carbon completely to carbon dioxide.</title>
        <authorList>
            <person name="Strittmatter A.W."/>
            <person name="Liesegang H."/>
            <person name="Rabus R."/>
            <person name="Decker I."/>
            <person name="Amann J."/>
            <person name="Andres S."/>
            <person name="Henne A."/>
            <person name="Fricke W.F."/>
            <person name="Martinez-Arias R."/>
            <person name="Bartels D."/>
            <person name="Goesmann A."/>
            <person name="Krause L."/>
            <person name="Puehler A."/>
            <person name="Klenk H.P."/>
            <person name="Richter M."/>
            <person name="Schuler M."/>
            <person name="Gloeckner F.O."/>
            <person name="Meyerdierks A."/>
            <person name="Gottschalk G."/>
            <person name="Amann R."/>
        </authorList>
    </citation>
    <scope>NUCLEOTIDE SEQUENCE [LARGE SCALE GENOMIC DNA]</scope>
    <source>
        <strain evidence="6">ATCC 43914 / DSM 3382 / HRM2</strain>
    </source>
</reference>
<feature type="domain" description="EAL" evidence="3">
    <location>
        <begin position="357"/>
        <end position="611"/>
    </location>
</feature>
<dbReference type="Gene3D" id="3.40.50.2300">
    <property type="match status" value="1"/>
</dbReference>
<dbReference type="SUPFAM" id="SSF141868">
    <property type="entry name" value="EAL domain-like"/>
    <property type="match status" value="1"/>
</dbReference>
<dbReference type="AlphaFoldDB" id="C0QA93"/>
<dbReference type="Gene3D" id="3.20.20.450">
    <property type="entry name" value="EAL domain"/>
    <property type="match status" value="1"/>
</dbReference>
<dbReference type="Pfam" id="PF00563">
    <property type="entry name" value="EAL"/>
    <property type="match status" value="1"/>
</dbReference>
<dbReference type="Pfam" id="PF00990">
    <property type="entry name" value="GGDEF"/>
    <property type="match status" value="1"/>
</dbReference>
<dbReference type="CDD" id="cd01948">
    <property type="entry name" value="EAL"/>
    <property type="match status" value="1"/>
</dbReference>
<feature type="modified residue" description="4-aspartylphosphate" evidence="1">
    <location>
        <position position="90"/>
    </location>
</feature>
<sequence>MKPHENNLSHRILVIDDNTAIHQDFCKILMKSPDSDNEIQDMETALFGAETQTMASGTFEIDCVFQGREGLAQVQKAKSEGRPYSLAFVDGRMPPGWDGIETISHLWQESPDLQVVLCTAYADYSWQEIRRVLGETDSLLILKKPFDNVEVLQLAHALTRKWELNNEIQGRLNQLAFYDSLTGLPNRTLFIENLTTTLDKAHRYKHKAALLYIDLDNFKRINDTLGHSIGDDLLKATSKRLLKCLRTSDTVSRSPAGEMVARLGGDEFTVILPEVTRAEHAGVVALRIAKQLAEPLHLGNHQVIVTPSIGISLFPQDGEDIETLLKNADIAMYFSKRMGPNMFSFYEQSMNADALKRMTIENHLRQALGRGEFALHYQPQFDLVTGEVCGAEALLRWHNWELGNVPPIEFISIAEENGMIVAIGEWVMRTACRQTRTWLDQGLPLQRIAVNVSVNQFTHTDFLNMVKSILEETTLDPQYLEIEITESLLVKNVPETTNILHALKKMNIRIAIDDFGTGYSSMSRLKEIPIDCLKIDKTFVDGIAIGKRDQSIITAIIAMAEGMNLRLIAEGVETTGQVDFLRVKQCQEVQGYLFSKPLSTQQVEVFFQKAFSLEKNLENTGDDVPPFPA</sequence>
<dbReference type="InterPro" id="IPR052155">
    <property type="entry name" value="Biofilm_reg_signaling"/>
</dbReference>
<dbReference type="KEGG" id="dat:HRM2_15690"/>
<dbReference type="InterPro" id="IPR043128">
    <property type="entry name" value="Rev_trsase/Diguanyl_cyclase"/>
</dbReference>
<evidence type="ECO:0000259" key="4">
    <source>
        <dbReference type="PROSITE" id="PS50887"/>
    </source>
</evidence>
<dbReference type="EMBL" id="CP001087">
    <property type="protein sequence ID" value="ACN14678.1"/>
    <property type="molecule type" value="Genomic_DNA"/>
</dbReference>
<dbReference type="PROSITE" id="PS50883">
    <property type="entry name" value="EAL"/>
    <property type="match status" value="1"/>
</dbReference>
<dbReference type="Proteomes" id="UP000000442">
    <property type="component" value="Chromosome"/>
</dbReference>
<protein>
    <submittedName>
        <fullName evidence="5">Signal transduction family protein (GGDEF domain protein)</fullName>
    </submittedName>
</protein>
<proteinExistence type="predicted"/>
<dbReference type="SUPFAM" id="SSF52172">
    <property type="entry name" value="CheY-like"/>
    <property type="match status" value="1"/>
</dbReference>
<dbReference type="STRING" id="177437.HRM2_15690"/>
<dbReference type="SUPFAM" id="SSF55073">
    <property type="entry name" value="Nucleotide cyclase"/>
    <property type="match status" value="1"/>
</dbReference>
<dbReference type="PANTHER" id="PTHR44757:SF2">
    <property type="entry name" value="BIOFILM ARCHITECTURE MAINTENANCE PROTEIN MBAA"/>
    <property type="match status" value="1"/>
</dbReference>
<evidence type="ECO:0000313" key="6">
    <source>
        <dbReference type="Proteomes" id="UP000000442"/>
    </source>
</evidence>
<dbReference type="InterPro" id="IPR000160">
    <property type="entry name" value="GGDEF_dom"/>
</dbReference>
<dbReference type="PROSITE" id="PS50110">
    <property type="entry name" value="RESPONSE_REGULATORY"/>
    <property type="match status" value="1"/>
</dbReference>
<dbReference type="OrthoDB" id="9759431at2"/>
<dbReference type="InterPro" id="IPR011006">
    <property type="entry name" value="CheY-like_superfamily"/>
</dbReference>
<evidence type="ECO:0000256" key="1">
    <source>
        <dbReference type="PROSITE-ProRule" id="PRU00169"/>
    </source>
</evidence>
<dbReference type="eggNOG" id="COG5001">
    <property type="taxonomic scope" value="Bacteria"/>
</dbReference>
<dbReference type="FunFam" id="3.20.20.450:FF:000001">
    <property type="entry name" value="Cyclic di-GMP phosphodiesterase yahA"/>
    <property type="match status" value="1"/>
</dbReference>
<feature type="domain" description="GGDEF" evidence="4">
    <location>
        <begin position="206"/>
        <end position="348"/>
    </location>
</feature>
<dbReference type="RefSeq" id="WP_015903465.1">
    <property type="nucleotide sequence ID" value="NC_012108.1"/>
</dbReference>
<dbReference type="PANTHER" id="PTHR44757">
    <property type="entry name" value="DIGUANYLATE CYCLASE DGCP"/>
    <property type="match status" value="1"/>
</dbReference>
<dbReference type="GO" id="GO:0000160">
    <property type="term" value="P:phosphorelay signal transduction system"/>
    <property type="evidence" value="ECO:0007669"/>
    <property type="project" value="InterPro"/>
</dbReference>
<dbReference type="eggNOG" id="COG2204">
    <property type="taxonomic scope" value="Bacteria"/>
</dbReference>
<feature type="domain" description="Response regulatory" evidence="2">
    <location>
        <begin position="11"/>
        <end position="159"/>
    </location>
</feature>
<accession>C0QA93</accession>
<dbReference type="SMART" id="SM00052">
    <property type="entry name" value="EAL"/>
    <property type="match status" value="1"/>
</dbReference>
<dbReference type="InterPro" id="IPR035919">
    <property type="entry name" value="EAL_sf"/>
</dbReference>
<keyword evidence="6" id="KW-1185">Reference proteome</keyword>
<dbReference type="HOGENOM" id="CLU_000445_70_50_7"/>
<name>C0QA93_DESAH</name>